<dbReference type="EMBL" id="HACA01004845">
    <property type="protein sequence ID" value="CDW22206.1"/>
    <property type="molecule type" value="Transcribed_RNA"/>
</dbReference>
<dbReference type="GO" id="GO:0005524">
    <property type="term" value="F:ATP binding"/>
    <property type="evidence" value="ECO:0007669"/>
    <property type="project" value="UniProtKB-KW"/>
</dbReference>
<evidence type="ECO:0000256" key="2">
    <source>
        <dbReference type="ARBA" id="ARBA00022664"/>
    </source>
</evidence>
<protein>
    <recommendedName>
        <fullName evidence="1">RNA helicase</fullName>
        <ecNumber evidence="1">3.6.4.13</ecNumber>
    </recommendedName>
</protein>
<evidence type="ECO:0000259" key="11">
    <source>
        <dbReference type="PROSITE" id="PS51194"/>
    </source>
</evidence>
<dbReference type="Gene3D" id="3.40.50.300">
    <property type="entry name" value="P-loop containing nucleotide triphosphate hydrolases"/>
    <property type="match status" value="2"/>
</dbReference>
<dbReference type="FunFam" id="3.40.50.300:FF:000594">
    <property type="entry name" value="Pre-mRNA-splicing factor ATP-dependent RNA helicase"/>
    <property type="match status" value="1"/>
</dbReference>
<dbReference type="InterPro" id="IPR011709">
    <property type="entry name" value="DEAD-box_helicase_OB_fold"/>
</dbReference>
<feature type="compositionally biased region" description="Basic and acidic residues" evidence="9">
    <location>
        <begin position="134"/>
        <end position="174"/>
    </location>
</feature>
<keyword evidence="2" id="KW-0507">mRNA processing</keyword>
<feature type="domain" description="Helicase C-terminal" evidence="11">
    <location>
        <begin position="562"/>
        <end position="735"/>
    </location>
</feature>
<feature type="domain" description="Helicase ATP-binding" evidence="10">
    <location>
        <begin position="373"/>
        <end position="537"/>
    </location>
</feature>
<evidence type="ECO:0000256" key="6">
    <source>
        <dbReference type="ARBA" id="ARBA00022840"/>
    </source>
</evidence>
<dbReference type="GO" id="GO:0003723">
    <property type="term" value="F:RNA binding"/>
    <property type="evidence" value="ECO:0007669"/>
    <property type="project" value="TreeGrafter"/>
</dbReference>
<dbReference type="Gene3D" id="1.20.120.1080">
    <property type="match status" value="1"/>
</dbReference>
<dbReference type="Pfam" id="PF00270">
    <property type="entry name" value="DEAD"/>
    <property type="match status" value="1"/>
</dbReference>
<dbReference type="GO" id="GO:0006397">
    <property type="term" value="P:mRNA processing"/>
    <property type="evidence" value="ECO:0007669"/>
    <property type="project" value="UniProtKB-KW"/>
</dbReference>
<feature type="compositionally biased region" description="Basic residues" evidence="9">
    <location>
        <begin position="112"/>
        <end position="121"/>
    </location>
</feature>
<evidence type="ECO:0000259" key="10">
    <source>
        <dbReference type="PROSITE" id="PS51192"/>
    </source>
</evidence>
<dbReference type="AlphaFoldDB" id="A0A0K2T9R1"/>
<dbReference type="InterPro" id="IPR027417">
    <property type="entry name" value="P-loop_NTPase"/>
</dbReference>
<dbReference type="Pfam" id="PF21010">
    <property type="entry name" value="HA2_C"/>
    <property type="match status" value="1"/>
</dbReference>
<evidence type="ECO:0000256" key="4">
    <source>
        <dbReference type="ARBA" id="ARBA00022801"/>
    </source>
</evidence>
<evidence type="ECO:0000256" key="1">
    <source>
        <dbReference type="ARBA" id="ARBA00012552"/>
    </source>
</evidence>
<dbReference type="GO" id="GO:0071013">
    <property type="term" value="C:catalytic step 2 spliceosome"/>
    <property type="evidence" value="ECO:0007669"/>
    <property type="project" value="TreeGrafter"/>
</dbReference>
<organism evidence="12">
    <name type="scientific">Lepeophtheirus salmonis</name>
    <name type="common">Salmon louse</name>
    <name type="synonym">Caligus salmonis</name>
    <dbReference type="NCBI Taxonomy" id="72036"/>
    <lineage>
        <taxon>Eukaryota</taxon>
        <taxon>Metazoa</taxon>
        <taxon>Ecdysozoa</taxon>
        <taxon>Arthropoda</taxon>
        <taxon>Crustacea</taxon>
        <taxon>Multicrustacea</taxon>
        <taxon>Hexanauplia</taxon>
        <taxon>Copepoda</taxon>
        <taxon>Siphonostomatoida</taxon>
        <taxon>Caligidae</taxon>
        <taxon>Lepeophtheirus</taxon>
    </lineage>
</organism>
<dbReference type="Pfam" id="PF00271">
    <property type="entry name" value="Helicase_C"/>
    <property type="match status" value="1"/>
</dbReference>
<dbReference type="SMART" id="SM00490">
    <property type="entry name" value="HELICc"/>
    <property type="match status" value="1"/>
</dbReference>
<dbReference type="FunFam" id="3.40.50.300:FF:000007">
    <property type="entry name" value="Pre-mRNA-splicing factor ATP-dependent RNA helicase"/>
    <property type="match status" value="1"/>
</dbReference>
<name>A0A0K2T9R1_LEPSM</name>
<dbReference type="EC" id="3.6.4.13" evidence="1"/>
<dbReference type="SMART" id="SM00487">
    <property type="entry name" value="DEXDc"/>
    <property type="match status" value="1"/>
</dbReference>
<dbReference type="InterPro" id="IPR014001">
    <property type="entry name" value="Helicase_ATP-bd"/>
</dbReference>
<dbReference type="PANTHER" id="PTHR18934">
    <property type="entry name" value="ATP-DEPENDENT RNA HELICASE"/>
    <property type="match status" value="1"/>
</dbReference>
<sequence length="976" mass="112657">MTSPLNWIRDELHRVSGISDVSIAEFFLDLSAKSLSETDLEDRIQKTETLDVGDPLVLEFVRGLWSRIPRSGPSEGVKRRMEARAMEAAARAEKSKNEAYQLLSDEDEEIPKKRKKKKKKASKDVQEKEDDIDKMEREREEDLKERDAFAKRMLAKDKEKTRKVTEKSDSRAYAEAAKRLEIEASDKDKMVPELRKESRRAYLAKRKVDKLVELEDDVQDDEFLFEKEILTEKEIKERDYKKTILALSKEHDKAAEVEKVHRYHMPDGSKNELDSYVEVDEKEKAPHYEQRKWEEEHMNNARFSFGAKDAKKKYEKKYEYILDDEIEFVQTFKMPGTKKDEKESELNETQKKRMSIEETKKSLPVYPFRKSLIEAINEHQVLIIEGETGSGKTTQIPQYLYEAGFTKDGKKIGCTQPRRVAAMSVSSRVAEEIGIKLGNEVGYSIRFEDCTSERTVLKYMTDGMLLREFLSEPDLSSYSVMIIDEAHERTLHTDILFGLIKDISRFRSDLKLLISSATLDAEKFSEFFDDAPIFRIPGRRFPVDIYYTKAPEADYIDACVVTVLQIHVTQPLGDVLVFLTGQEEIETCQEILVERTRKLGSKIKELLIVPIYANLPSDLQAKVFEPTPKGARKVILATNIAETSLTIDNIIYVIDPGFNKQNSYNARTGMESLIINPVSKASANQRAGRAGRVAPGKCFRLYTAWAYQHELDDNAVPEIQRVNLGNVVLLLKSLGINDLIHFDFLDPPPHETLVLALEQLYALGALNHMGELTKLGRRMAEFPCDPMMSKMIIASEKYKCSNEILTIAAMLSNNSSIFYRPKDKIIHADTARKNFFVNGGDHLTLMNVYNQWRDTDYSTQWCYENYIQYRSMRRARDIRDQLEGLLERVEIDIISNPNEVQSICKSVTAGYFYHTSRLSKGGNYKTVKHNQSVMIHPNSAMFEDLPRWVIYHELVFTTKEYMRNVIEIKNEWQKNI</sequence>
<keyword evidence="5 12" id="KW-0347">Helicase</keyword>
<dbReference type="GO" id="GO:0016787">
    <property type="term" value="F:hydrolase activity"/>
    <property type="evidence" value="ECO:0007669"/>
    <property type="project" value="UniProtKB-KW"/>
</dbReference>
<evidence type="ECO:0000256" key="8">
    <source>
        <dbReference type="ARBA" id="ARBA00047984"/>
    </source>
</evidence>
<keyword evidence="4" id="KW-0378">Hydrolase</keyword>
<keyword evidence="7" id="KW-0508">mRNA splicing</keyword>
<evidence type="ECO:0000256" key="5">
    <source>
        <dbReference type="ARBA" id="ARBA00022806"/>
    </source>
</evidence>
<dbReference type="SUPFAM" id="SSF52540">
    <property type="entry name" value="P-loop containing nucleoside triphosphate hydrolases"/>
    <property type="match status" value="1"/>
</dbReference>
<dbReference type="GO" id="GO:0003006">
    <property type="term" value="P:developmental process involved in reproduction"/>
    <property type="evidence" value="ECO:0007669"/>
    <property type="project" value="UniProtKB-ARBA"/>
</dbReference>
<feature type="region of interest" description="Disordered" evidence="9">
    <location>
        <begin position="89"/>
        <end position="174"/>
    </location>
</feature>
<dbReference type="CDD" id="cd17974">
    <property type="entry name" value="DEXHc_DHX16"/>
    <property type="match status" value="1"/>
</dbReference>
<proteinExistence type="predicted"/>
<evidence type="ECO:0000313" key="12">
    <source>
        <dbReference type="EMBL" id="CDW22206.1"/>
    </source>
</evidence>
<dbReference type="SMART" id="SM00847">
    <property type="entry name" value="HA2"/>
    <property type="match status" value="1"/>
</dbReference>
<dbReference type="OrthoDB" id="10253254at2759"/>
<reference evidence="12" key="1">
    <citation type="submission" date="2014-05" db="EMBL/GenBank/DDBJ databases">
        <authorList>
            <person name="Chronopoulou M."/>
        </authorList>
    </citation>
    <scope>NUCLEOTIDE SEQUENCE</scope>
    <source>
        <tissue evidence="12">Whole organism</tissue>
    </source>
</reference>
<dbReference type="PANTHER" id="PTHR18934:SF83">
    <property type="entry name" value="PRE-MRNA-SPLICING FACTOR ATP-DEPENDENT RNA HELICASE DHX16"/>
    <property type="match status" value="1"/>
</dbReference>
<dbReference type="FunFam" id="1.20.120.1080:FF:000001">
    <property type="entry name" value="Pre-mRNA-splicing factor ATP-dependent RNA helicase"/>
    <property type="match status" value="1"/>
</dbReference>
<dbReference type="InterPro" id="IPR048333">
    <property type="entry name" value="HA2_WH"/>
</dbReference>
<dbReference type="PROSITE" id="PS51194">
    <property type="entry name" value="HELICASE_CTER"/>
    <property type="match status" value="1"/>
</dbReference>
<dbReference type="InterPro" id="IPR002464">
    <property type="entry name" value="DNA/RNA_helicase_DEAH_CS"/>
</dbReference>
<dbReference type="PROSITE" id="PS00690">
    <property type="entry name" value="DEAH_ATP_HELICASE"/>
    <property type="match status" value="1"/>
</dbReference>
<dbReference type="InterPro" id="IPR007502">
    <property type="entry name" value="Helicase-assoc_dom"/>
</dbReference>
<dbReference type="CDD" id="cd18791">
    <property type="entry name" value="SF2_C_RHA"/>
    <property type="match status" value="1"/>
</dbReference>
<keyword evidence="6" id="KW-0067">ATP-binding</keyword>
<dbReference type="GO" id="GO:0008380">
    <property type="term" value="P:RNA splicing"/>
    <property type="evidence" value="ECO:0007669"/>
    <property type="project" value="UniProtKB-KW"/>
</dbReference>
<dbReference type="PROSITE" id="PS51192">
    <property type="entry name" value="HELICASE_ATP_BIND_1"/>
    <property type="match status" value="1"/>
</dbReference>
<evidence type="ECO:0000256" key="7">
    <source>
        <dbReference type="ARBA" id="ARBA00023187"/>
    </source>
</evidence>
<accession>A0A0K2T9R1</accession>
<comment type="catalytic activity">
    <reaction evidence="8">
        <text>ATP + H2O = ADP + phosphate + H(+)</text>
        <dbReference type="Rhea" id="RHEA:13065"/>
        <dbReference type="ChEBI" id="CHEBI:15377"/>
        <dbReference type="ChEBI" id="CHEBI:15378"/>
        <dbReference type="ChEBI" id="CHEBI:30616"/>
        <dbReference type="ChEBI" id="CHEBI:43474"/>
        <dbReference type="ChEBI" id="CHEBI:456216"/>
        <dbReference type="EC" id="3.6.4.13"/>
    </reaction>
</comment>
<evidence type="ECO:0000256" key="3">
    <source>
        <dbReference type="ARBA" id="ARBA00022741"/>
    </source>
</evidence>
<dbReference type="Pfam" id="PF04408">
    <property type="entry name" value="WHD_HA2"/>
    <property type="match status" value="1"/>
</dbReference>
<evidence type="ECO:0000256" key="9">
    <source>
        <dbReference type="SAM" id="MobiDB-lite"/>
    </source>
</evidence>
<dbReference type="InterPro" id="IPR001650">
    <property type="entry name" value="Helicase_C-like"/>
</dbReference>
<dbReference type="InterPro" id="IPR011545">
    <property type="entry name" value="DEAD/DEAH_box_helicase_dom"/>
</dbReference>
<dbReference type="Pfam" id="PF07717">
    <property type="entry name" value="OB_NTP_bind"/>
    <property type="match status" value="1"/>
</dbReference>
<dbReference type="GO" id="GO:0003724">
    <property type="term" value="F:RNA helicase activity"/>
    <property type="evidence" value="ECO:0007669"/>
    <property type="project" value="UniProtKB-EC"/>
</dbReference>
<keyword evidence="3" id="KW-0547">Nucleotide-binding</keyword>